<dbReference type="PANTHER" id="PTHR48020:SF12">
    <property type="entry name" value="PROTON MYO-INOSITOL COTRANSPORTER"/>
    <property type="match status" value="1"/>
</dbReference>
<evidence type="ECO:0000313" key="13">
    <source>
        <dbReference type="EMBL" id="KAL3117277.1"/>
    </source>
</evidence>
<comment type="caution">
    <text evidence="13">The sequence shown here is derived from an EMBL/GenBank/DDBJ whole genome shotgun (WGS) entry which is preliminary data.</text>
</comment>
<dbReference type="GO" id="GO:0019773">
    <property type="term" value="C:proteasome core complex, alpha-subunit complex"/>
    <property type="evidence" value="ECO:0007669"/>
    <property type="project" value="UniProtKB-UniRule"/>
</dbReference>
<evidence type="ECO:0000256" key="4">
    <source>
        <dbReference type="ARBA" id="ARBA00022448"/>
    </source>
</evidence>
<dbReference type="InterPro" id="IPR005828">
    <property type="entry name" value="MFS_sugar_transport-like"/>
</dbReference>
<dbReference type="InterPro" id="IPR020846">
    <property type="entry name" value="MFS_dom"/>
</dbReference>
<evidence type="ECO:0000256" key="10">
    <source>
        <dbReference type="SAM" id="MobiDB-lite"/>
    </source>
</evidence>
<dbReference type="InterPro" id="IPR000426">
    <property type="entry name" value="Proteasome_asu_N"/>
</dbReference>
<dbReference type="InterPro" id="IPR036259">
    <property type="entry name" value="MFS_trans_sf"/>
</dbReference>
<dbReference type="AlphaFoldDB" id="A0ABD2LPV1"/>
<feature type="region of interest" description="Disordered" evidence="10">
    <location>
        <begin position="755"/>
        <end position="782"/>
    </location>
</feature>
<protein>
    <recommendedName>
        <fullName evidence="12">Major facilitator superfamily (MFS) profile domain-containing protein</fullName>
    </recommendedName>
</protein>
<dbReference type="InterPro" id="IPR001353">
    <property type="entry name" value="Proteasome_sua/b"/>
</dbReference>
<dbReference type="Pfam" id="PF10584">
    <property type="entry name" value="Proteasome_A_N"/>
    <property type="match status" value="1"/>
</dbReference>
<dbReference type="PROSITE" id="PS00217">
    <property type="entry name" value="SUGAR_TRANSPORT_2"/>
    <property type="match status" value="1"/>
</dbReference>
<dbReference type="Gene3D" id="3.60.20.10">
    <property type="entry name" value="Glutamine Phosphoribosylpyrophosphate, subunit 1, domain 1"/>
    <property type="match status" value="1"/>
</dbReference>
<dbReference type="InterPro" id="IPR003663">
    <property type="entry name" value="Sugar/inositol_transpt"/>
</dbReference>
<reference evidence="13 14" key="1">
    <citation type="submission" date="2024-10" db="EMBL/GenBank/DDBJ databases">
        <authorList>
            <person name="Kim D."/>
        </authorList>
    </citation>
    <scope>NUCLEOTIDE SEQUENCE [LARGE SCALE GENOMIC DNA]</scope>
    <source>
        <strain evidence="13">BH-2024</strain>
    </source>
</reference>
<evidence type="ECO:0000256" key="3">
    <source>
        <dbReference type="ARBA" id="ARBA00010992"/>
    </source>
</evidence>
<dbReference type="SMART" id="SM00948">
    <property type="entry name" value="Proteasome_A_N"/>
    <property type="match status" value="1"/>
</dbReference>
<evidence type="ECO:0000256" key="1">
    <source>
        <dbReference type="ARBA" id="ARBA00002000"/>
    </source>
</evidence>
<gene>
    <name evidence="13" type="ORF">niasHT_007680</name>
</gene>
<feature type="transmembrane region" description="Helical" evidence="11">
    <location>
        <begin position="646"/>
        <end position="670"/>
    </location>
</feature>
<dbReference type="NCBIfam" id="NF003075">
    <property type="entry name" value="PRK03996.1"/>
    <property type="match status" value="1"/>
</dbReference>
<sequence length="782" mass="86406">MFLTRSEYDRGVNTFSPEGRLFQVEYAIETVKLGSTSIGIHTKEGVLLAAERRSMSKLVVDDSMSKISEVEKHIAVASAGLIADSRTWVEHARVEAQHFWFTYGDKIRVEDITQKVSRLALHFGDDDSTISLGRPFGVSMLFAGIDHTGAHLFHLDPSGTYIKCLAKAIGAGSDAAEQTLQEHCKNCDKKMEMAEAKQVALNTLKQLMEEKINSKNVEIVMIKPQTDKEGKTLGKIMWLEESELQEIIARFIQELGTAQQTVPSMSSGTVSPLRDVPLRLSEKPSLPFPSYSRHLTNECPSSPSPAPITLYLRLVSWVCSMGGLLFGYASSSINDLMRLGPAEVGVVISCFMVGAGIGGFVGGRLADRIGRKRSLVLFDALFIVFSVCTSLAPTFTFLVIARMFYGFTCGGISSSAPVLLAEISTIEFRSQSVSMSLLFIVFGELCVFIIGAVFGNIWYETVSIWRWINIAVVIPAVALLLCHAFLVPESPRWLAQNGQSQKCLDTLRRMRSDSLQTQKEFREIQQVVNANSEETNFVDILTVPWVRCIMLIGIGVGFSQQCYGVIIGMVFGTKLLEEGGLETKTALIGNIIIGVVSFFASWAGLFLVSRFGRRPLLMTGQIGVIGMNILMAICFGFFTFGPFRGWLTLSLLLVFLTFGQGFISTVTWLLTAEIFPLHLRGICSGIGMSVAWGTAFAVTMLIPIGIHSIGMAANFACLALLGLISLFFVWNFLPETRNKTLEELEKQFQKRDWTALKREGQNERDRMEEETEGKETEKGIAK</sequence>
<dbReference type="EMBL" id="JBICBT010000334">
    <property type="protein sequence ID" value="KAL3117277.1"/>
    <property type="molecule type" value="Genomic_DNA"/>
</dbReference>
<keyword evidence="6 9" id="KW-0647">Proteasome</keyword>
<dbReference type="InterPro" id="IPR023332">
    <property type="entry name" value="Proteasome_alpha-type"/>
</dbReference>
<comment type="subcellular location">
    <subcellularLocation>
        <location evidence="2">Membrane</location>
        <topology evidence="2">Multi-pass membrane protein</topology>
    </subcellularLocation>
</comment>
<dbReference type="PROSITE" id="PS51475">
    <property type="entry name" value="PROTEASOME_ALPHA_2"/>
    <property type="match status" value="1"/>
</dbReference>
<keyword evidence="4" id="KW-0813">Transport</keyword>
<dbReference type="SUPFAM" id="SSF103473">
    <property type="entry name" value="MFS general substrate transporter"/>
    <property type="match status" value="1"/>
</dbReference>
<feature type="transmembrane region" description="Helical" evidence="11">
    <location>
        <begin position="586"/>
        <end position="608"/>
    </location>
</feature>
<dbReference type="GO" id="GO:0016020">
    <property type="term" value="C:membrane"/>
    <property type="evidence" value="ECO:0007669"/>
    <property type="project" value="UniProtKB-SubCell"/>
</dbReference>
<dbReference type="InterPro" id="IPR005829">
    <property type="entry name" value="Sugar_transporter_CS"/>
</dbReference>
<evidence type="ECO:0000256" key="6">
    <source>
        <dbReference type="ARBA" id="ARBA00022942"/>
    </source>
</evidence>
<organism evidence="13 14">
    <name type="scientific">Heterodera trifolii</name>
    <dbReference type="NCBI Taxonomy" id="157864"/>
    <lineage>
        <taxon>Eukaryota</taxon>
        <taxon>Metazoa</taxon>
        <taxon>Ecdysozoa</taxon>
        <taxon>Nematoda</taxon>
        <taxon>Chromadorea</taxon>
        <taxon>Rhabditida</taxon>
        <taxon>Tylenchina</taxon>
        <taxon>Tylenchomorpha</taxon>
        <taxon>Tylenchoidea</taxon>
        <taxon>Heteroderidae</taxon>
        <taxon>Heteroderinae</taxon>
        <taxon>Heterodera</taxon>
    </lineage>
</organism>
<name>A0ABD2LPV1_9BILA</name>
<accession>A0ABD2LPV1</accession>
<evidence type="ECO:0000256" key="2">
    <source>
        <dbReference type="ARBA" id="ARBA00004141"/>
    </source>
</evidence>
<keyword evidence="7 11" id="KW-1133">Transmembrane helix</keyword>
<dbReference type="PROSITE" id="PS50850">
    <property type="entry name" value="MFS"/>
    <property type="match status" value="1"/>
</dbReference>
<feature type="transmembrane region" description="Helical" evidence="11">
    <location>
        <begin position="712"/>
        <end position="733"/>
    </location>
</feature>
<keyword evidence="14" id="KW-1185">Reference proteome</keyword>
<dbReference type="PRINTS" id="PR00171">
    <property type="entry name" value="SUGRTRNSPORT"/>
</dbReference>
<keyword evidence="5 11" id="KW-0812">Transmembrane</keyword>
<evidence type="ECO:0000256" key="7">
    <source>
        <dbReference type="ARBA" id="ARBA00022989"/>
    </source>
</evidence>
<comment type="function">
    <text evidence="1">The proteasome is a multicatalytic proteinase complex which is characterized by its ability to cleave peptides with Arg, Phe, Tyr, Leu, and Glu adjacent to the leaving group at neutral or slightly basic pH. The proteasome has an ATP-dependent proteolytic activity.</text>
</comment>
<dbReference type="InterPro" id="IPR029055">
    <property type="entry name" value="Ntn_hydrolases_N"/>
</dbReference>
<feature type="transmembrane region" description="Helical" evidence="11">
    <location>
        <begin position="404"/>
        <end position="423"/>
    </location>
</feature>
<feature type="transmembrane region" description="Helical" evidence="11">
    <location>
        <begin position="375"/>
        <end position="398"/>
    </location>
</feature>
<comment type="similarity">
    <text evidence="3">Belongs to the major facilitator superfamily. Sugar transporter (TC 2.A.1.1) family.</text>
</comment>
<comment type="similarity">
    <text evidence="9">Belongs to the peptidase T1A family.</text>
</comment>
<evidence type="ECO:0000256" key="11">
    <source>
        <dbReference type="SAM" id="Phobius"/>
    </source>
</evidence>
<keyword evidence="8 11" id="KW-0472">Membrane</keyword>
<dbReference type="Gene3D" id="1.20.1250.20">
    <property type="entry name" value="MFS general substrate transporter like domains"/>
    <property type="match status" value="1"/>
</dbReference>
<dbReference type="SUPFAM" id="SSF56235">
    <property type="entry name" value="N-terminal nucleophile aminohydrolases (Ntn hydrolases)"/>
    <property type="match status" value="1"/>
</dbReference>
<evidence type="ECO:0000313" key="14">
    <source>
        <dbReference type="Proteomes" id="UP001620626"/>
    </source>
</evidence>
<feature type="transmembrane region" description="Helical" evidence="11">
    <location>
        <begin position="464"/>
        <end position="487"/>
    </location>
</feature>
<feature type="domain" description="Major facilitator superfamily (MFS) profile" evidence="12">
    <location>
        <begin position="308"/>
        <end position="737"/>
    </location>
</feature>
<feature type="transmembrane region" description="Helical" evidence="11">
    <location>
        <begin position="682"/>
        <end position="706"/>
    </location>
</feature>
<evidence type="ECO:0000256" key="5">
    <source>
        <dbReference type="ARBA" id="ARBA00022692"/>
    </source>
</evidence>
<feature type="transmembrane region" description="Helical" evidence="11">
    <location>
        <begin position="435"/>
        <end position="458"/>
    </location>
</feature>
<feature type="transmembrane region" description="Helical" evidence="11">
    <location>
        <begin position="620"/>
        <end position="640"/>
    </location>
</feature>
<proteinExistence type="inferred from homology"/>
<feature type="transmembrane region" description="Helical" evidence="11">
    <location>
        <begin position="342"/>
        <end position="363"/>
    </location>
</feature>
<dbReference type="Pfam" id="PF00083">
    <property type="entry name" value="Sugar_tr"/>
    <property type="match status" value="1"/>
</dbReference>
<dbReference type="Proteomes" id="UP001620626">
    <property type="component" value="Unassembled WGS sequence"/>
</dbReference>
<evidence type="ECO:0000256" key="8">
    <source>
        <dbReference type="ARBA" id="ARBA00023136"/>
    </source>
</evidence>
<dbReference type="PANTHER" id="PTHR48020">
    <property type="entry name" value="PROTON MYO-INOSITOL COTRANSPORTER"/>
    <property type="match status" value="1"/>
</dbReference>
<evidence type="ECO:0000256" key="9">
    <source>
        <dbReference type="PROSITE-ProRule" id="PRU00808"/>
    </source>
</evidence>
<feature type="transmembrane region" description="Helical" evidence="11">
    <location>
        <begin position="549"/>
        <end position="571"/>
    </location>
</feature>
<evidence type="ECO:0000259" key="12">
    <source>
        <dbReference type="PROSITE" id="PS50850"/>
    </source>
</evidence>
<dbReference type="InterPro" id="IPR050814">
    <property type="entry name" value="Myo-inositol_Transporter"/>
</dbReference>
<dbReference type="Pfam" id="PF00227">
    <property type="entry name" value="Proteasome"/>
    <property type="match status" value="1"/>
</dbReference>